<keyword evidence="11 14" id="KW-0472">Membrane</keyword>
<dbReference type="Gene3D" id="2.60.120.10">
    <property type="entry name" value="Jelly Rolls"/>
    <property type="match status" value="1"/>
</dbReference>
<keyword evidence="4" id="KW-0633">Potassium transport</keyword>
<dbReference type="Pfam" id="PF13426">
    <property type="entry name" value="PAS_9"/>
    <property type="match status" value="1"/>
</dbReference>
<feature type="transmembrane region" description="Helical" evidence="14">
    <location>
        <begin position="457"/>
        <end position="481"/>
    </location>
</feature>
<dbReference type="PANTHER" id="PTHR10217">
    <property type="entry name" value="VOLTAGE AND LIGAND GATED POTASSIUM CHANNEL"/>
    <property type="match status" value="1"/>
</dbReference>
<keyword evidence="3" id="KW-1003">Cell membrane</keyword>
<evidence type="ECO:0000256" key="7">
    <source>
        <dbReference type="ARBA" id="ARBA00022882"/>
    </source>
</evidence>
<dbReference type="InterPro" id="IPR014710">
    <property type="entry name" value="RmlC-like_jellyroll"/>
</dbReference>
<accession>G7Y8Z9</accession>
<evidence type="ECO:0000256" key="8">
    <source>
        <dbReference type="ARBA" id="ARBA00022958"/>
    </source>
</evidence>
<keyword evidence="6" id="KW-0631">Potassium channel</keyword>
<proteinExistence type="predicted"/>
<dbReference type="PRINTS" id="PR01470">
    <property type="entry name" value="ERGCHANNEL"/>
</dbReference>
<feature type="transmembrane region" description="Helical" evidence="14">
    <location>
        <begin position="280"/>
        <end position="302"/>
    </location>
</feature>
<organism evidence="16 17">
    <name type="scientific">Clonorchis sinensis</name>
    <name type="common">Chinese liver fluke</name>
    <dbReference type="NCBI Taxonomy" id="79923"/>
    <lineage>
        <taxon>Eukaryota</taxon>
        <taxon>Metazoa</taxon>
        <taxon>Spiralia</taxon>
        <taxon>Lophotrochozoa</taxon>
        <taxon>Platyhelminthes</taxon>
        <taxon>Trematoda</taxon>
        <taxon>Digenea</taxon>
        <taxon>Opisthorchiida</taxon>
        <taxon>Opisthorchiata</taxon>
        <taxon>Opisthorchiidae</taxon>
        <taxon>Clonorchis</taxon>
    </lineage>
</organism>
<evidence type="ECO:0000259" key="15">
    <source>
        <dbReference type="PROSITE" id="PS50042"/>
    </source>
</evidence>
<evidence type="ECO:0000313" key="17">
    <source>
        <dbReference type="Proteomes" id="UP000008909"/>
    </source>
</evidence>
<dbReference type="Gene3D" id="1.10.287.70">
    <property type="match status" value="1"/>
</dbReference>
<evidence type="ECO:0000256" key="5">
    <source>
        <dbReference type="ARBA" id="ARBA00022692"/>
    </source>
</evidence>
<dbReference type="GO" id="GO:0005249">
    <property type="term" value="F:voltage-gated potassium channel activity"/>
    <property type="evidence" value="ECO:0007669"/>
    <property type="project" value="InterPro"/>
</dbReference>
<dbReference type="EMBL" id="DF142959">
    <property type="protein sequence ID" value="GAA49434.1"/>
    <property type="molecule type" value="Genomic_DNA"/>
</dbReference>
<keyword evidence="8" id="KW-0630">Potassium</keyword>
<dbReference type="PROSITE" id="PS50042">
    <property type="entry name" value="CNMP_BINDING_3"/>
    <property type="match status" value="1"/>
</dbReference>
<dbReference type="Gene3D" id="3.30.450.20">
    <property type="entry name" value="PAS domain"/>
    <property type="match status" value="1"/>
</dbReference>
<dbReference type="InterPro" id="IPR050818">
    <property type="entry name" value="KCNH_animal-type"/>
</dbReference>
<dbReference type="FunFam" id="2.60.120.10:FF:000061">
    <property type="entry name" value="Potassium voltage-gated channel subfamily H member 3"/>
    <property type="match status" value="1"/>
</dbReference>
<reference evidence="16" key="1">
    <citation type="journal article" date="2011" name="Genome Biol.">
        <title>The draft genome of the carcinogenic human liver fluke Clonorchis sinensis.</title>
        <authorList>
            <person name="Wang X."/>
            <person name="Chen W."/>
            <person name="Huang Y."/>
            <person name="Sun J."/>
            <person name="Men J."/>
            <person name="Liu H."/>
            <person name="Luo F."/>
            <person name="Guo L."/>
            <person name="Lv X."/>
            <person name="Deng C."/>
            <person name="Zhou C."/>
            <person name="Fan Y."/>
            <person name="Li X."/>
            <person name="Huang L."/>
            <person name="Hu Y."/>
            <person name="Liang C."/>
            <person name="Hu X."/>
            <person name="Xu J."/>
            <person name="Yu X."/>
        </authorList>
    </citation>
    <scope>NUCLEOTIDE SEQUENCE [LARGE SCALE GENOMIC DNA]</scope>
    <source>
        <strain evidence="16">Henan</strain>
    </source>
</reference>
<gene>
    <name evidence="16" type="ORF">CLF_103062</name>
</gene>
<feature type="compositionally biased region" description="Basic residues" evidence="13">
    <location>
        <begin position="879"/>
        <end position="894"/>
    </location>
</feature>
<feature type="transmembrane region" description="Helical" evidence="14">
    <location>
        <begin position="374"/>
        <end position="398"/>
    </location>
</feature>
<evidence type="ECO:0000256" key="10">
    <source>
        <dbReference type="ARBA" id="ARBA00023065"/>
    </source>
</evidence>
<dbReference type="PRINTS" id="PR01463">
    <property type="entry name" value="EAGCHANLFMLY"/>
</dbReference>
<dbReference type="InterPro" id="IPR003967">
    <property type="entry name" value="K_chnl_volt-dep_ERG"/>
</dbReference>
<dbReference type="Pfam" id="PF00520">
    <property type="entry name" value="Ion_trans"/>
    <property type="match status" value="1"/>
</dbReference>
<dbReference type="InterPro" id="IPR005821">
    <property type="entry name" value="Ion_trans_dom"/>
</dbReference>
<evidence type="ECO:0000256" key="14">
    <source>
        <dbReference type="SAM" id="Phobius"/>
    </source>
</evidence>
<evidence type="ECO:0000256" key="11">
    <source>
        <dbReference type="ARBA" id="ARBA00023136"/>
    </source>
</evidence>
<dbReference type="PANTHER" id="PTHR10217:SF637">
    <property type="entry name" value="EAG-LIKE K[+] CHANNEL, ISOFORM A"/>
    <property type="match status" value="1"/>
</dbReference>
<dbReference type="AlphaFoldDB" id="G7Y8Z9"/>
<dbReference type="InterPro" id="IPR000595">
    <property type="entry name" value="cNMP-bd_dom"/>
</dbReference>
<reference key="2">
    <citation type="submission" date="2011-10" db="EMBL/GenBank/DDBJ databases">
        <title>The genome and transcriptome sequence of Clonorchis sinensis provide insights into the carcinogenic liver fluke.</title>
        <authorList>
            <person name="Wang X."/>
            <person name="Huang Y."/>
            <person name="Chen W."/>
            <person name="Liu H."/>
            <person name="Guo L."/>
            <person name="Chen Y."/>
            <person name="Luo F."/>
            <person name="Zhou W."/>
            <person name="Sun J."/>
            <person name="Mao Q."/>
            <person name="Liang P."/>
            <person name="Zhou C."/>
            <person name="Tian Y."/>
            <person name="Men J."/>
            <person name="Lv X."/>
            <person name="Huang L."/>
            <person name="Zhou J."/>
            <person name="Hu Y."/>
            <person name="Li R."/>
            <person name="Zhang F."/>
            <person name="Lei H."/>
            <person name="Li X."/>
            <person name="Hu X."/>
            <person name="Liang C."/>
            <person name="Xu J."/>
            <person name="Wu Z."/>
            <person name="Yu X."/>
        </authorList>
    </citation>
    <scope>NUCLEOTIDE SEQUENCE</scope>
    <source>
        <strain>Henan</strain>
    </source>
</reference>
<dbReference type="GO" id="GO:0005886">
    <property type="term" value="C:plasma membrane"/>
    <property type="evidence" value="ECO:0007669"/>
    <property type="project" value="UniProtKB-SubCell"/>
</dbReference>
<protein>
    <submittedName>
        <fullName evidence="16">Potassium voltage-gated channel subfamily H member 8</fullName>
    </submittedName>
</protein>
<feature type="transmembrane region" description="Helical" evidence="14">
    <location>
        <begin position="322"/>
        <end position="348"/>
    </location>
</feature>
<dbReference type="SUPFAM" id="SSF55785">
    <property type="entry name" value="PYP-like sensor domain (PAS domain)"/>
    <property type="match status" value="1"/>
</dbReference>
<keyword evidence="2" id="KW-0813">Transport</keyword>
<dbReference type="InterPro" id="IPR003938">
    <property type="entry name" value="K_chnl_volt-dep_EAG/ELK/ERG"/>
</dbReference>
<evidence type="ECO:0000256" key="13">
    <source>
        <dbReference type="SAM" id="MobiDB-lite"/>
    </source>
</evidence>
<keyword evidence="12" id="KW-0407">Ion channel</keyword>
<feature type="region of interest" description="Disordered" evidence="13">
    <location>
        <begin position="879"/>
        <end position="899"/>
    </location>
</feature>
<comment type="subcellular location">
    <subcellularLocation>
        <location evidence="1">Cell membrane</location>
        <topology evidence="1">Multi-pass membrane protein</topology>
    </subcellularLocation>
</comment>
<feature type="transmembrane region" description="Helical" evidence="14">
    <location>
        <begin position="236"/>
        <end position="259"/>
    </location>
</feature>
<evidence type="ECO:0000256" key="4">
    <source>
        <dbReference type="ARBA" id="ARBA00022538"/>
    </source>
</evidence>
<keyword evidence="5 14" id="KW-0812">Transmembrane</keyword>
<keyword evidence="17" id="KW-1185">Reference proteome</keyword>
<sequence>SAFVLGNALTQHFPIVYCSDGFLVLTRYPRASVMSRSSMCHFLWGPTTSAKDRATIMHTFCQQTELTMELTLYKRTGEPFRCELNITPIKNERGFVVLFLCVYKHLPSPKLPMSCSVLPLMHSFTRLDTLNTMAPSSRLLDGSCTFQCQMDSGRFNLHRGPCWNKMRQINIEPVQGPVTAYESDPGMSCCSSEAQSNSTRENLEVKGSQSSHKCIDHGKNVPEYKMQQFTKPNSVLLHYGLFRIVWDWILLLFTFYIAFMVPYNVTFGRLDGRIDVRKQVVDLIVEVLMVVDVILNFNTTYVNKNGQLVYNRRQLAKHYLRGWFLLDGLAALPVDFLLFTLDWSISLLQMMKLARLLRLARLCENFSRLSQHSLVVLGLLMFIFTLVAHWFACIWHVVGVNEGSSEAGWIGELARRLNTSDQLDDKTKYFTALYFTCSSLTSVGFGNVSANTVGEKIFAICIMLLGALMHAAVFGNVTAIIQRIYARRTAFQSRTQDLKDFVRVHRIPKPLKHRMEDFFQTMWAINRGIDTNEILSMYPEELRRDICLQLNREILSLKVFKNASQDCLKSLAMQIKTTFFTPGEHLIHSGDVLRRLYFVCSGSLEILDNGEVVALLGKNDWFGTYINTTTHPGETIRSRCDVKSLTYCDLQCIDLTSLNQVLDQYPKFKSEFIAYLCEDLSFNIQEGAAVAQTKFPMSAEFLLRHQPSVWYWSLKHLDDKSADDSLDSNKSDSLKTMLVKLGTENHVVHDSTVMPAITMRNLDLEEHGCQHPSAFMLGENKDRDLHRSCKSLGELESGGPHTRFDTSYSQADEELSDSSLSSMRYYPRRPLDASQLTTDKRRFQAATFGAIFSAPDVSVRERFKKYLRKSVRLETARNKHLSVRSHHGKSRRHTLPVLKVTMVDRDSDLNQPNPDPSKSTVSPLALSSEIQLCSDSSLTTSDQSWGSHSESYLLLQNKRDARRLSRCFVGQKRISYGLPPDKDREKSQHLFAAVTQCRYSLTEEESG</sequence>
<dbReference type="InterPro" id="IPR000014">
    <property type="entry name" value="PAS"/>
</dbReference>
<dbReference type="Proteomes" id="UP000008909">
    <property type="component" value="Unassembled WGS sequence"/>
</dbReference>
<keyword evidence="10" id="KW-0406">Ion transport</keyword>
<feature type="region of interest" description="Disordered" evidence="13">
    <location>
        <begin position="791"/>
        <end position="813"/>
    </location>
</feature>
<evidence type="ECO:0000256" key="12">
    <source>
        <dbReference type="ARBA" id="ARBA00023303"/>
    </source>
</evidence>
<dbReference type="CDD" id="cd00130">
    <property type="entry name" value="PAS"/>
    <property type="match status" value="1"/>
</dbReference>
<dbReference type="GO" id="GO:0034702">
    <property type="term" value="C:monoatomic ion channel complex"/>
    <property type="evidence" value="ECO:0007669"/>
    <property type="project" value="UniProtKB-KW"/>
</dbReference>
<dbReference type="SUPFAM" id="SSF51206">
    <property type="entry name" value="cAMP-binding domain-like"/>
    <property type="match status" value="1"/>
</dbReference>
<feature type="non-terminal residue" evidence="16">
    <location>
        <position position="1"/>
    </location>
</feature>
<evidence type="ECO:0000256" key="1">
    <source>
        <dbReference type="ARBA" id="ARBA00004651"/>
    </source>
</evidence>
<evidence type="ECO:0000313" key="16">
    <source>
        <dbReference type="EMBL" id="GAA49434.1"/>
    </source>
</evidence>
<evidence type="ECO:0000256" key="6">
    <source>
        <dbReference type="ARBA" id="ARBA00022826"/>
    </source>
</evidence>
<dbReference type="SUPFAM" id="SSF81324">
    <property type="entry name" value="Voltage-gated potassium channels"/>
    <property type="match status" value="1"/>
</dbReference>
<keyword evidence="9 14" id="KW-1133">Transmembrane helix</keyword>
<dbReference type="InterPro" id="IPR035965">
    <property type="entry name" value="PAS-like_dom_sf"/>
</dbReference>
<keyword evidence="7" id="KW-0851">Voltage-gated channel</keyword>
<dbReference type="GO" id="GO:0042391">
    <property type="term" value="P:regulation of membrane potential"/>
    <property type="evidence" value="ECO:0007669"/>
    <property type="project" value="TreeGrafter"/>
</dbReference>
<dbReference type="InterPro" id="IPR018490">
    <property type="entry name" value="cNMP-bd_dom_sf"/>
</dbReference>
<evidence type="ECO:0000256" key="9">
    <source>
        <dbReference type="ARBA" id="ARBA00022989"/>
    </source>
</evidence>
<dbReference type="CDD" id="cd00038">
    <property type="entry name" value="CAP_ED"/>
    <property type="match status" value="1"/>
</dbReference>
<dbReference type="SMART" id="SM00100">
    <property type="entry name" value="cNMP"/>
    <property type="match status" value="1"/>
</dbReference>
<name>G7Y8Z9_CLOSI</name>
<dbReference type="Pfam" id="PF00027">
    <property type="entry name" value="cNMP_binding"/>
    <property type="match status" value="1"/>
</dbReference>
<evidence type="ECO:0000256" key="3">
    <source>
        <dbReference type="ARBA" id="ARBA00022475"/>
    </source>
</evidence>
<dbReference type="Gene3D" id="1.10.1200.260">
    <property type="match status" value="1"/>
</dbReference>
<evidence type="ECO:0000256" key="2">
    <source>
        <dbReference type="ARBA" id="ARBA00022448"/>
    </source>
</evidence>
<feature type="domain" description="Cyclic nucleotide-binding" evidence="15">
    <location>
        <begin position="559"/>
        <end position="662"/>
    </location>
</feature>